<reference evidence="1 2" key="1">
    <citation type="submission" date="2014-04" db="EMBL/GenBank/DDBJ databases">
        <authorList>
            <consortium name="DOE Joint Genome Institute"/>
            <person name="Kuo A."/>
            <person name="Girlanda M."/>
            <person name="Perotto S."/>
            <person name="Kohler A."/>
            <person name="Nagy L.G."/>
            <person name="Floudas D."/>
            <person name="Copeland A."/>
            <person name="Barry K.W."/>
            <person name="Cichocki N."/>
            <person name="Veneault-Fourrey C."/>
            <person name="LaButti K."/>
            <person name="Lindquist E.A."/>
            <person name="Lipzen A."/>
            <person name="Lundell T."/>
            <person name="Morin E."/>
            <person name="Murat C."/>
            <person name="Sun H."/>
            <person name="Tunlid A."/>
            <person name="Henrissat B."/>
            <person name="Grigoriev I.V."/>
            <person name="Hibbett D.S."/>
            <person name="Martin F."/>
            <person name="Nordberg H.P."/>
            <person name="Cantor M.N."/>
            <person name="Hua S.X."/>
        </authorList>
    </citation>
    <scope>NUCLEOTIDE SEQUENCE [LARGE SCALE GENOMIC DNA]</scope>
    <source>
        <strain evidence="1 2">MUT 4182</strain>
    </source>
</reference>
<dbReference type="OrthoDB" id="3203937at2759"/>
<reference evidence="2" key="2">
    <citation type="submission" date="2015-01" db="EMBL/GenBank/DDBJ databases">
        <title>Evolutionary Origins and Diversification of the Mycorrhizal Mutualists.</title>
        <authorList>
            <consortium name="DOE Joint Genome Institute"/>
            <consortium name="Mycorrhizal Genomics Consortium"/>
            <person name="Kohler A."/>
            <person name="Kuo A."/>
            <person name="Nagy L.G."/>
            <person name="Floudas D."/>
            <person name="Copeland A."/>
            <person name="Barry K.W."/>
            <person name="Cichocki N."/>
            <person name="Veneault-Fourrey C."/>
            <person name="LaButti K."/>
            <person name="Lindquist E.A."/>
            <person name="Lipzen A."/>
            <person name="Lundell T."/>
            <person name="Morin E."/>
            <person name="Murat C."/>
            <person name="Riley R."/>
            <person name="Ohm R."/>
            <person name="Sun H."/>
            <person name="Tunlid A."/>
            <person name="Henrissat B."/>
            <person name="Grigoriev I.V."/>
            <person name="Hibbett D.S."/>
            <person name="Martin F."/>
        </authorList>
    </citation>
    <scope>NUCLEOTIDE SEQUENCE [LARGE SCALE GENOMIC DNA]</scope>
    <source>
        <strain evidence="2">MUT 4182</strain>
    </source>
</reference>
<accession>A0A0C3K2M4</accession>
<sequence length="59" mass="6497">MCQFLEASIERRPDAYLSELANDLRDVCGLETTESTVWRALQQAGEPCTANRSFGSSDG</sequence>
<evidence type="ECO:0000313" key="1">
    <source>
        <dbReference type="EMBL" id="KIO15673.1"/>
    </source>
</evidence>
<name>A0A0C3K2M4_9AGAM</name>
<organism evidence="1 2">
    <name type="scientific">Tulasnella calospora MUT 4182</name>
    <dbReference type="NCBI Taxonomy" id="1051891"/>
    <lineage>
        <taxon>Eukaryota</taxon>
        <taxon>Fungi</taxon>
        <taxon>Dikarya</taxon>
        <taxon>Basidiomycota</taxon>
        <taxon>Agaricomycotina</taxon>
        <taxon>Agaricomycetes</taxon>
        <taxon>Cantharellales</taxon>
        <taxon>Tulasnellaceae</taxon>
        <taxon>Tulasnella</taxon>
    </lineage>
</organism>
<dbReference type="HOGENOM" id="CLU_2962625_0_0_1"/>
<keyword evidence="2" id="KW-1185">Reference proteome</keyword>
<dbReference type="AlphaFoldDB" id="A0A0C3K2M4"/>
<proteinExistence type="predicted"/>
<evidence type="ECO:0000313" key="2">
    <source>
        <dbReference type="Proteomes" id="UP000054248"/>
    </source>
</evidence>
<protein>
    <submittedName>
        <fullName evidence="1">Uncharacterized protein</fullName>
    </submittedName>
</protein>
<dbReference type="Proteomes" id="UP000054248">
    <property type="component" value="Unassembled WGS sequence"/>
</dbReference>
<gene>
    <name evidence="1" type="ORF">M407DRAFT_86871</name>
</gene>
<dbReference type="EMBL" id="KN823885">
    <property type="protein sequence ID" value="KIO15673.1"/>
    <property type="molecule type" value="Genomic_DNA"/>
</dbReference>